<dbReference type="OrthoDB" id="6268246at2759"/>
<reference evidence="3 4" key="2">
    <citation type="submission" date="2018-11" db="EMBL/GenBank/DDBJ databases">
        <authorList>
            <consortium name="Pathogen Informatics"/>
        </authorList>
    </citation>
    <scope>NUCLEOTIDE SEQUENCE [LARGE SCALE GENOMIC DNA]</scope>
</reference>
<dbReference type="Proteomes" id="UP000278807">
    <property type="component" value="Unassembled WGS sequence"/>
</dbReference>
<sequence length="182" mass="20961">MKPLCALLTVLLTFSSTALSLPLPNTDEDDFLAEDLEELHNLMASLKMKRLLENLKKEAKIHALLSAIAMNDEIVEEDREEEKEREELSREIENLNILGRMVREENDEENSTRKRRAAIFKRLLEDNITFPKVDEESLRGFIEKFHKTLPSRHAHNRGSRRIGTFPRNAEGGSLDFGEFDLG</sequence>
<evidence type="ECO:0000256" key="2">
    <source>
        <dbReference type="SAM" id="SignalP"/>
    </source>
</evidence>
<feature type="chain" id="PRO_5043131950" evidence="2">
    <location>
        <begin position="21"/>
        <end position="182"/>
    </location>
</feature>
<protein>
    <submittedName>
        <fullName evidence="3 5">Uncharacterized protein</fullName>
    </submittedName>
</protein>
<evidence type="ECO:0000313" key="3">
    <source>
        <dbReference type="EMBL" id="VDO05697.1"/>
    </source>
</evidence>
<evidence type="ECO:0000313" key="5">
    <source>
        <dbReference type="WBParaSite" id="HNAJ_0000929401-mRNA-1"/>
    </source>
</evidence>
<organism evidence="5">
    <name type="scientific">Rodentolepis nana</name>
    <name type="common">Dwarf tapeworm</name>
    <name type="synonym">Hymenolepis nana</name>
    <dbReference type="NCBI Taxonomy" id="102285"/>
    <lineage>
        <taxon>Eukaryota</taxon>
        <taxon>Metazoa</taxon>
        <taxon>Spiralia</taxon>
        <taxon>Lophotrochozoa</taxon>
        <taxon>Platyhelminthes</taxon>
        <taxon>Cestoda</taxon>
        <taxon>Eucestoda</taxon>
        <taxon>Cyclophyllidea</taxon>
        <taxon>Hymenolepididae</taxon>
        <taxon>Rodentolepis</taxon>
    </lineage>
</organism>
<name>A0A0R3TPB1_RODNA</name>
<evidence type="ECO:0000313" key="4">
    <source>
        <dbReference type="Proteomes" id="UP000278807"/>
    </source>
</evidence>
<dbReference type="EMBL" id="UZAE01012560">
    <property type="protein sequence ID" value="VDO05697.1"/>
    <property type="molecule type" value="Genomic_DNA"/>
</dbReference>
<keyword evidence="4" id="KW-1185">Reference proteome</keyword>
<accession>A0A0R3TPB1</accession>
<keyword evidence="1" id="KW-0175">Coiled coil</keyword>
<gene>
    <name evidence="3" type="ORF">HNAJ_LOCUS9289</name>
</gene>
<proteinExistence type="predicted"/>
<dbReference type="AlphaFoldDB" id="A0A0R3TPB1"/>
<evidence type="ECO:0000256" key="1">
    <source>
        <dbReference type="SAM" id="Coils"/>
    </source>
</evidence>
<feature type="signal peptide" evidence="2">
    <location>
        <begin position="1"/>
        <end position="20"/>
    </location>
</feature>
<reference evidence="5" key="1">
    <citation type="submission" date="2017-02" db="UniProtKB">
        <authorList>
            <consortium name="WormBaseParasite"/>
        </authorList>
    </citation>
    <scope>IDENTIFICATION</scope>
</reference>
<keyword evidence="2" id="KW-0732">Signal</keyword>
<dbReference type="WBParaSite" id="HNAJ_0000929401-mRNA-1">
    <property type="protein sequence ID" value="HNAJ_0000929401-mRNA-1"/>
    <property type="gene ID" value="HNAJ_0000929401"/>
</dbReference>
<feature type="coiled-coil region" evidence="1">
    <location>
        <begin position="71"/>
        <end position="105"/>
    </location>
</feature>